<dbReference type="EMBL" id="BAABRU010000006">
    <property type="protein sequence ID" value="GAA5528216.1"/>
    <property type="molecule type" value="Genomic_DNA"/>
</dbReference>
<proteinExistence type="predicted"/>
<evidence type="ECO:0000313" key="1">
    <source>
        <dbReference type="EMBL" id="GAA5528216.1"/>
    </source>
</evidence>
<dbReference type="Proteomes" id="UP001428290">
    <property type="component" value="Unassembled WGS sequence"/>
</dbReference>
<comment type="caution">
    <text evidence="1">The sequence shown here is derived from an EMBL/GenBank/DDBJ whole genome shotgun (WGS) entry which is preliminary data.</text>
</comment>
<name>A0ABP9X0A2_9CHLR</name>
<protein>
    <submittedName>
        <fullName evidence="1">Uncharacterized protein</fullName>
    </submittedName>
</protein>
<gene>
    <name evidence="1" type="ORF">Hgul01_02013</name>
</gene>
<organism evidence="1 2">
    <name type="scientific">Herpetosiphon gulosus</name>
    <dbReference type="NCBI Taxonomy" id="1973496"/>
    <lineage>
        <taxon>Bacteria</taxon>
        <taxon>Bacillati</taxon>
        <taxon>Chloroflexota</taxon>
        <taxon>Chloroflexia</taxon>
        <taxon>Herpetosiphonales</taxon>
        <taxon>Herpetosiphonaceae</taxon>
        <taxon>Herpetosiphon</taxon>
    </lineage>
</organism>
<accession>A0ABP9X0A2</accession>
<evidence type="ECO:0000313" key="2">
    <source>
        <dbReference type="Proteomes" id="UP001428290"/>
    </source>
</evidence>
<keyword evidence="2" id="KW-1185">Reference proteome</keyword>
<sequence length="64" mass="6744">MPSPPAPLPLRRARGALRLVVPPRSLGGREVFLLPSPPAPLPLRRARGALRLVVPPRSLGGRGG</sequence>
<reference evidence="1 2" key="1">
    <citation type="submission" date="2024-02" db="EMBL/GenBank/DDBJ databases">
        <title>Herpetosiphon gulosus NBRC 112829.</title>
        <authorList>
            <person name="Ichikawa N."/>
            <person name="Katano-Makiyama Y."/>
            <person name="Hidaka K."/>
        </authorList>
    </citation>
    <scope>NUCLEOTIDE SEQUENCE [LARGE SCALE GENOMIC DNA]</scope>
    <source>
        <strain evidence="1 2">NBRC 112829</strain>
    </source>
</reference>